<dbReference type="EMBL" id="JBHSWH010000001">
    <property type="protein sequence ID" value="MFC6705371.1"/>
    <property type="molecule type" value="Genomic_DNA"/>
</dbReference>
<dbReference type="EC" id="2.7.9.2" evidence="5 15"/>
<evidence type="ECO:0000256" key="4">
    <source>
        <dbReference type="ARBA" id="ARBA00007837"/>
    </source>
</evidence>
<evidence type="ECO:0000256" key="11">
    <source>
        <dbReference type="ARBA" id="ARBA00022840"/>
    </source>
</evidence>
<dbReference type="InterPro" id="IPR002192">
    <property type="entry name" value="PPDK_AMP/ATP-bd"/>
</dbReference>
<evidence type="ECO:0000256" key="15">
    <source>
        <dbReference type="PIRNR" id="PIRNR000854"/>
    </source>
</evidence>
<dbReference type="InterPro" id="IPR006319">
    <property type="entry name" value="PEP_synth"/>
</dbReference>
<reference evidence="20" key="1">
    <citation type="journal article" date="2019" name="Int. J. Syst. Evol. Microbiol.">
        <title>The Global Catalogue of Microorganisms (GCM) 10K type strain sequencing project: providing services to taxonomists for standard genome sequencing and annotation.</title>
        <authorList>
            <consortium name="The Broad Institute Genomics Platform"/>
            <consortium name="The Broad Institute Genome Sequencing Center for Infectious Disease"/>
            <person name="Wu L."/>
            <person name="Ma J."/>
        </authorList>
    </citation>
    <scope>NUCLEOTIDE SEQUENCE [LARGE SCALE GENOMIC DNA]</scope>
    <source>
        <strain evidence="20">CCUG 58127</strain>
    </source>
</reference>
<dbReference type="InterPro" id="IPR018274">
    <property type="entry name" value="PEP_util_AS"/>
</dbReference>
<comment type="similarity">
    <text evidence="4 15">Belongs to the PEP-utilizing enzyme family.</text>
</comment>
<evidence type="ECO:0000313" key="20">
    <source>
        <dbReference type="Proteomes" id="UP001596298"/>
    </source>
</evidence>
<evidence type="ECO:0000256" key="6">
    <source>
        <dbReference type="ARBA" id="ARBA00021623"/>
    </source>
</evidence>
<evidence type="ECO:0000259" key="18">
    <source>
        <dbReference type="Pfam" id="PF02896"/>
    </source>
</evidence>
<evidence type="ECO:0000256" key="7">
    <source>
        <dbReference type="ARBA" id="ARBA00022679"/>
    </source>
</evidence>
<dbReference type="Gene3D" id="3.50.30.10">
    <property type="entry name" value="Phosphohistidine domain"/>
    <property type="match status" value="1"/>
</dbReference>
<keyword evidence="12 15" id="KW-0460">Magnesium</keyword>
<dbReference type="InterPro" id="IPR015813">
    <property type="entry name" value="Pyrv/PenolPyrv_kinase-like_dom"/>
</dbReference>
<dbReference type="GO" id="GO:0008986">
    <property type="term" value="F:pyruvate, water dikinase activity"/>
    <property type="evidence" value="ECO:0007669"/>
    <property type="project" value="UniProtKB-EC"/>
</dbReference>
<evidence type="ECO:0000259" key="16">
    <source>
        <dbReference type="Pfam" id="PF00391"/>
    </source>
</evidence>
<dbReference type="PANTHER" id="PTHR43030:SF1">
    <property type="entry name" value="PHOSPHOENOLPYRUVATE SYNTHASE"/>
    <property type="match status" value="1"/>
</dbReference>
<keyword evidence="20" id="KW-1185">Reference proteome</keyword>
<evidence type="ECO:0000313" key="19">
    <source>
        <dbReference type="EMBL" id="MFC6705371.1"/>
    </source>
</evidence>
<proteinExistence type="inferred from homology"/>
<evidence type="ECO:0000256" key="12">
    <source>
        <dbReference type="ARBA" id="ARBA00022842"/>
    </source>
</evidence>
<dbReference type="Gene3D" id="3.30.1490.20">
    <property type="entry name" value="ATP-grasp fold, A domain"/>
    <property type="match status" value="1"/>
</dbReference>
<name>A0ABW2AG51_9MICO</name>
<keyword evidence="11 15" id="KW-0067">ATP-binding</keyword>
<evidence type="ECO:0000256" key="2">
    <source>
        <dbReference type="ARBA" id="ARBA00002988"/>
    </source>
</evidence>
<dbReference type="InterPro" id="IPR023151">
    <property type="entry name" value="PEP_util_CS"/>
</dbReference>
<feature type="domain" description="PEP-utilising enzyme C-terminal" evidence="18">
    <location>
        <begin position="480"/>
        <end position="786"/>
    </location>
</feature>
<dbReference type="PANTHER" id="PTHR43030">
    <property type="entry name" value="PHOSPHOENOLPYRUVATE SYNTHASE"/>
    <property type="match status" value="1"/>
</dbReference>
<dbReference type="PROSITE" id="PS00742">
    <property type="entry name" value="PEP_ENZYMES_2"/>
    <property type="match status" value="1"/>
</dbReference>
<keyword evidence="8 15" id="KW-0479">Metal-binding</keyword>
<feature type="domain" description="Pyruvate phosphate dikinase AMP/ATP-binding" evidence="17">
    <location>
        <begin position="16"/>
        <end position="342"/>
    </location>
</feature>
<comment type="cofactor">
    <cofactor evidence="1 15">
        <name>Mg(2+)</name>
        <dbReference type="ChEBI" id="CHEBI:18420"/>
    </cofactor>
</comment>
<dbReference type="InterPro" id="IPR000121">
    <property type="entry name" value="PEP_util_C"/>
</dbReference>
<evidence type="ECO:0000256" key="13">
    <source>
        <dbReference type="ARBA" id="ARBA00033470"/>
    </source>
</evidence>
<evidence type="ECO:0000256" key="9">
    <source>
        <dbReference type="ARBA" id="ARBA00022741"/>
    </source>
</evidence>
<dbReference type="PROSITE" id="PS00370">
    <property type="entry name" value="PEP_ENZYMES_PHOS_SITE"/>
    <property type="match status" value="1"/>
</dbReference>
<dbReference type="RefSeq" id="WP_382400446.1">
    <property type="nucleotide sequence ID" value="NZ_JBHSWH010000001.1"/>
</dbReference>
<evidence type="ECO:0000256" key="8">
    <source>
        <dbReference type="ARBA" id="ARBA00022723"/>
    </source>
</evidence>
<dbReference type="SUPFAM" id="SSF51621">
    <property type="entry name" value="Phosphoenolpyruvate/pyruvate domain"/>
    <property type="match status" value="1"/>
</dbReference>
<dbReference type="Gene3D" id="3.20.20.60">
    <property type="entry name" value="Phosphoenolpyruvate-binding domains"/>
    <property type="match status" value="1"/>
</dbReference>
<evidence type="ECO:0000256" key="3">
    <source>
        <dbReference type="ARBA" id="ARBA00004742"/>
    </source>
</evidence>
<dbReference type="Pfam" id="PF00391">
    <property type="entry name" value="PEP-utilizers"/>
    <property type="match status" value="1"/>
</dbReference>
<dbReference type="SUPFAM" id="SSF52009">
    <property type="entry name" value="Phosphohistidine domain"/>
    <property type="match status" value="1"/>
</dbReference>
<dbReference type="InterPro" id="IPR008279">
    <property type="entry name" value="PEP-util_enz_mobile_dom"/>
</dbReference>
<evidence type="ECO:0000256" key="5">
    <source>
        <dbReference type="ARBA" id="ARBA00011996"/>
    </source>
</evidence>
<dbReference type="Gene3D" id="3.30.470.20">
    <property type="entry name" value="ATP-grasp fold, B domain"/>
    <property type="match status" value="1"/>
</dbReference>
<evidence type="ECO:0000256" key="10">
    <source>
        <dbReference type="ARBA" id="ARBA00022777"/>
    </source>
</evidence>
<keyword evidence="7 15" id="KW-0808">Transferase</keyword>
<comment type="pathway">
    <text evidence="3 15">Carbohydrate biosynthesis; gluconeogenesis.</text>
</comment>
<comment type="caution">
    <text evidence="19">The sequence shown here is derived from an EMBL/GenBank/DDBJ whole genome shotgun (WGS) entry which is preliminary data.</text>
</comment>
<dbReference type="InterPro" id="IPR040442">
    <property type="entry name" value="Pyrv_kinase-like_dom_sf"/>
</dbReference>
<dbReference type="Pfam" id="PF02896">
    <property type="entry name" value="PEP-utilizers_C"/>
    <property type="match status" value="1"/>
</dbReference>
<dbReference type="Pfam" id="PF01326">
    <property type="entry name" value="PPDK_N"/>
    <property type="match status" value="1"/>
</dbReference>
<dbReference type="SUPFAM" id="SSF56059">
    <property type="entry name" value="Glutathione synthetase ATP-binding domain-like"/>
    <property type="match status" value="1"/>
</dbReference>
<evidence type="ECO:0000256" key="1">
    <source>
        <dbReference type="ARBA" id="ARBA00001946"/>
    </source>
</evidence>
<keyword evidence="10 15" id="KW-0418">Kinase</keyword>
<protein>
    <recommendedName>
        <fullName evidence="6 15">Phosphoenolpyruvate synthase</fullName>
        <shortName evidence="15">PEP synthase</shortName>
        <ecNumber evidence="5 15">2.7.9.2</ecNumber>
    </recommendedName>
    <alternativeName>
        <fullName evidence="13 15">Pyruvate, water dikinase</fullName>
    </alternativeName>
</protein>
<gene>
    <name evidence="19" type="primary">ppsA</name>
    <name evidence="19" type="ORF">ACFQDH_08860</name>
</gene>
<comment type="function">
    <text evidence="2 15">Catalyzes the phosphorylation of pyruvate to phosphoenolpyruvate.</text>
</comment>
<sequence>MTNIEWFADLGINDVETVGGKNASLGEMVQHLSKAGVRVPTGFATTADAYRRFLTETGLKAGIDAALTDLDVDDVQELARVGAKIRGDIEQQEFPADLGADIRSAYQKLTGEQGDEATFAVRSSATAEDLPDASFAGQQETFLNISGIDNILHAIKLVFASLYNDRAIAYRVHAGYDHSLVALSAGIQRMVRSDIGSSGVMFTMDTESGFRDAVFITSSYGLGEAVVQGAVNPDEFYVYKPALKADRPAILKRGVGSKATKMVYTDDPTVGETIHFVPVDDADQGKLSLTDDEVTELAKHAVAIEEHYGRPMDIEWGKDGVDGKLYLLQARPETVQSRANTSTLQRFVLKERGPIVVEGRAIGQKIGAGAVRTLKSIESMHEFQAGEVLVADMTDPDWEPIMKRASAIVTNRGGRTCHAAIIARELGIPAVVGTATATKDLTDGQEVTVSCAEGDTGFVYEGVRDFDVNETALDEMPDLPVKIMMNVGTPDQAFEFSRLPNKGIGLARLEFIINRQIGIHPRALLELDDQAPELRSHIEALIAAYDSPREFFVKRVAEGVSMLAAAFAPEPVIVRMSDFKSNEYAGMLGGEGFEPDEENPMIGYRGASRYLSKDFEDCFAMECEALRYVREDMGLTNVKVMIPFVRTLAEAEGVIDLLGKNGLKRGENDLQVIMMCEVPSNAVIADQFLDHFDGFSIGSNDMTQLTLGLDRDSGLVAAGFDERDPAVKEMLSMAIKACKARGKYVGICGQGPSDHPDLADWLLDQGIESMSLNPDTVVETWLRLAKRSAQTA</sequence>
<evidence type="ECO:0000259" key="17">
    <source>
        <dbReference type="Pfam" id="PF01326"/>
    </source>
</evidence>
<dbReference type="NCBIfam" id="NF005057">
    <property type="entry name" value="PRK06464.1"/>
    <property type="match status" value="1"/>
</dbReference>
<organism evidence="19 20">
    <name type="scientific">Flexivirga alba</name>
    <dbReference type="NCBI Taxonomy" id="702742"/>
    <lineage>
        <taxon>Bacteria</taxon>
        <taxon>Bacillati</taxon>
        <taxon>Actinomycetota</taxon>
        <taxon>Actinomycetes</taxon>
        <taxon>Micrococcales</taxon>
        <taxon>Dermacoccaceae</taxon>
        <taxon>Flexivirga</taxon>
    </lineage>
</organism>
<dbReference type="Proteomes" id="UP001596298">
    <property type="component" value="Unassembled WGS sequence"/>
</dbReference>
<dbReference type="InterPro" id="IPR013815">
    <property type="entry name" value="ATP_grasp_subdomain_1"/>
</dbReference>
<dbReference type="InterPro" id="IPR036637">
    <property type="entry name" value="Phosphohistidine_dom_sf"/>
</dbReference>
<evidence type="ECO:0000256" key="14">
    <source>
        <dbReference type="ARBA" id="ARBA00047700"/>
    </source>
</evidence>
<accession>A0ABW2AG51</accession>
<keyword evidence="9 15" id="KW-0547">Nucleotide-binding</keyword>
<feature type="domain" description="PEP-utilising enzyme mobile" evidence="16">
    <location>
        <begin position="383"/>
        <end position="454"/>
    </location>
</feature>
<dbReference type="NCBIfam" id="TIGR01418">
    <property type="entry name" value="PEP_synth"/>
    <property type="match status" value="1"/>
</dbReference>
<comment type="catalytic activity">
    <reaction evidence="14 15">
        <text>pyruvate + ATP + H2O = phosphoenolpyruvate + AMP + phosphate + 2 H(+)</text>
        <dbReference type="Rhea" id="RHEA:11364"/>
        <dbReference type="ChEBI" id="CHEBI:15361"/>
        <dbReference type="ChEBI" id="CHEBI:15377"/>
        <dbReference type="ChEBI" id="CHEBI:15378"/>
        <dbReference type="ChEBI" id="CHEBI:30616"/>
        <dbReference type="ChEBI" id="CHEBI:43474"/>
        <dbReference type="ChEBI" id="CHEBI:58702"/>
        <dbReference type="ChEBI" id="CHEBI:456215"/>
        <dbReference type="EC" id="2.7.9.2"/>
    </reaction>
</comment>
<dbReference type="PIRSF" id="PIRSF000854">
    <property type="entry name" value="PEP_synthase"/>
    <property type="match status" value="1"/>
</dbReference>